<proteinExistence type="predicted"/>
<dbReference type="Proteomes" id="UP000037392">
    <property type="component" value="Unassembled WGS sequence"/>
</dbReference>
<comment type="caution">
    <text evidence="1">The sequence shown here is derived from an EMBL/GenBank/DDBJ whole genome shotgun (WGS) entry which is preliminary data.</text>
</comment>
<organism evidence="1 2">
    <name type="scientific">[Clostridium] citroniae WAL-19142</name>
    <dbReference type="NCBI Taxonomy" id="742734"/>
    <lineage>
        <taxon>Bacteria</taxon>
        <taxon>Bacillati</taxon>
        <taxon>Bacillota</taxon>
        <taxon>Clostridia</taxon>
        <taxon>Lachnospirales</taxon>
        <taxon>Lachnospiraceae</taxon>
        <taxon>Enterocloster</taxon>
    </lineage>
</organism>
<sequence>MSWGVLTALFRGMKFGQAWRPGEDVVLAEESSDSGKTHIICTLGND</sequence>
<dbReference type="PATRIC" id="fig|742734.4.peg.4256"/>
<gene>
    <name evidence="1" type="ORF">HMPREF9470_03971</name>
</gene>
<protein>
    <submittedName>
        <fullName evidence="1">Uncharacterized protein</fullName>
    </submittedName>
</protein>
<evidence type="ECO:0000313" key="2">
    <source>
        <dbReference type="Proteomes" id="UP000037392"/>
    </source>
</evidence>
<name>A0A0J9BWF6_9FIRM</name>
<reference evidence="1 2" key="1">
    <citation type="submission" date="2011-04" db="EMBL/GenBank/DDBJ databases">
        <title>The Genome Sequence of Clostridium citroniae WAL-19142.</title>
        <authorList>
            <consortium name="The Broad Institute Genome Sequencing Platform"/>
            <person name="Earl A."/>
            <person name="Ward D."/>
            <person name="Feldgarden M."/>
            <person name="Gevers D."/>
            <person name="Warren Y.A."/>
            <person name="Tyrrell K.L."/>
            <person name="Citron D.M."/>
            <person name="Goldstein E.J."/>
            <person name="Daigneault M."/>
            <person name="Allen-Vercoe E."/>
            <person name="Young S.K."/>
            <person name="Zeng Q."/>
            <person name="Gargeya S."/>
            <person name="Fitzgerald M."/>
            <person name="Haas B."/>
            <person name="Abouelleil A."/>
            <person name="Alvarado L."/>
            <person name="Arachchi H.M."/>
            <person name="Berlin A."/>
            <person name="Brown A."/>
            <person name="Chapman S.B."/>
            <person name="Chen Z."/>
            <person name="Dunbar C."/>
            <person name="Freedman E."/>
            <person name="Gearin G."/>
            <person name="Gellesch M."/>
            <person name="Goldberg J."/>
            <person name="Griggs A."/>
            <person name="Gujja S."/>
            <person name="Heilman E.R."/>
            <person name="Heiman D."/>
            <person name="Howarth C."/>
            <person name="Larson L."/>
            <person name="Lui A."/>
            <person name="MacDonald P.J."/>
            <person name="Mehta T."/>
            <person name="Montmayeur A."/>
            <person name="Murphy C."/>
            <person name="Neiman D."/>
            <person name="Pearson M."/>
            <person name="Priest M."/>
            <person name="Roberts A."/>
            <person name="Saif S."/>
            <person name="Shea T."/>
            <person name="Shenoy N."/>
            <person name="Sisk P."/>
            <person name="Stolte C."/>
            <person name="Sykes S."/>
            <person name="White J."/>
            <person name="Yandava C."/>
            <person name="Wortman J."/>
            <person name="Nusbaum C."/>
            <person name="Birren B."/>
        </authorList>
    </citation>
    <scope>NUCLEOTIDE SEQUENCE [LARGE SCALE GENOMIC DNA]</scope>
    <source>
        <strain evidence="1 2">WAL-19142</strain>
    </source>
</reference>
<dbReference type="AlphaFoldDB" id="A0A0J9BWF6"/>
<dbReference type="EMBL" id="ADLK01000029">
    <property type="protein sequence ID" value="KMW16471.1"/>
    <property type="molecule type" value="Genomic_DNA"/>
</dbReference>
<accession>A0A0J9BWF6</accession>
<evidence type="ECO:0000313" key="1">
    <source>
        <dbReference type="EMBL" id="KMW16471.1"/>
    </source>
</evidence>